<comment type="caution">
    <text evidence="2">The sequence shown here is derived from an EMBL/GenBank/DDBJ whole genome shotgun (WGS) entry which is preliminary data.</text>
</comment>
<organism evidence="2 3">
    <name type="scientific">Ilex paraguariensis</name>
    <name type="common">yerba mate</name>
    <dbReference type="NCBI Taxonomy" id="185542"/>
    <lineage>
        <taxon>Eukaryota</taxon>
        <taxon>Viridiplantae</taxon>
        <taxon>Streptophyta</taxon>
        <taxon>Embryophyta</taxon>
        <taxon>Tracheophyta</taxon>
        <taxon>Spermatophyta</taxon>
        <taxon>Magnoliopsida</taxon>
        <taxon>eudicotyledons</taxon>
        <taxon>Gunneridae</taxon>
        <taxon>Pentapetalae</taxon>
        <taxon>asterids</taxon>
        <taxon>campanulids</taxon>
        <taxon>Aquifoliales</taxon>
        <taxon>Aquifoliaceae</taxon>
        <taxon>Ilex</taxon>
    </lineage>
</organism>
<reference evidence="2 3" key="1">
    <citation type="submission" date="2024-02" db="EMBL/GenBank/DDBJ databases">
        <authorList>
            <person name="Vignale AGUSTIN F."/>
            <person name="Sosa J E."/>
            <person name="Modenutti C."/>
        </authorList>
    </citation>
    <scope>NUCLEOTIDE SEQUENCE [LARGE SCALE GENOMIC DNA]</scope>
</reference>
<protein>
    <recommendedName>
        <fullName evidence="1">RNase H type-1 domain-containing protein</fullName>
    </recommendedName>
</protein>
<dbReference type="InterPro" id="IPR012337">
    <property type="entry name" value="RNaseH-like_sf"/>
</dbReference>
<keyword evidence="3" id="KW-1185">Reference proteome</keyword>
<dbReference type="PANTHER" id="PTHR47723:SF19">
    <property type="entry name" value="POLYNUCLEOTIDYL TRANSFERASE, RIBONUCLEASE H-LIKE SUPERFAMILY PROTEIN"/>
    <property type="match status" value="1"/>
</dbReference>
<dbReference type="PANTHER" id="PTHR47723">
    <property type="entry name" value="OS05G0353850 PROTEIN"/>
    <property type="match status" value="1"/>
</dbReference>
<dbReference type="CDD" id="cd06222">
    <property type="entry name" value="RNase_H_like"/>
    <property type="match status" value="1"/>
</dbReference>
<dbReference type="Pfam" id="PF13456">
    <property type="entry name" value="RVT_3"/>
    <property type="match status" value="1"/>
</dbReference>
<dbReference type="InterPro" id="IPR036397">
    <property type="entry name" value="RNaseH_sf"/>
</dbReference>
<dbReference type="InterPro" id="IPR044730">
    <property type="entry name" value="RNase_H-like_dom_plant"/>
</dbReference>
<feature type="domain" description="RNase H type-1" evidence="1">
    <location>
        <begin position="44"/>
        <end position="157"/>
    </location>
</feature>
<dbReference type="SUPFAM" id="SSF53098">
    <property type="entry name" value="Ribonuclease H-like"/>
    <property type="match status" value="1"/>
</dbReference>
<dbReference type="Gene3D" id="3.30.420.10">
    <property type="entry name" value="Ribonuclease H-like superfamily/Ribonuclease H"/>
    <property type="match status" value="1"/>
</dbReference>
<evidence type="ECO:0000313" key="3">
    <source>
        <dbReference type="Proteomes" id="UP001642360"/>
    </source>
</evidence>
<dbReference type="AlphaFoldDB" id="A0ABC8REN3"/>
<evidence type="ECO:0000259" key="1">
    <source>
        <dbReference type="Pfam" id="PF13456"/>
    </source>
</evidence>
<sequence>MELSGDVEMIEESVVGGSQQLMMTTCPHKENQENPHCSGSIEHPSKGKATLGVIIRNERGSIIEGNTKEIPAVSSRFTEAAAVREACLMTHTLNLNNAVIEGDNTEVILFSANEDDPSWEIATLLEDIRNCAKNLNFQFSHTPRANNKAGDWIAKACMSKSLPPNWKLKAILLFDCNYDFNI</sequence>
<dbReference type="InterPro" id="IPR053151">
    <property type="entry name" value="RNase_H-like"/>
</dbReference>
<gene>
    <name evidence="2" type="ORF">ILEXP_LOCUS10792</name>
</gene>
<accession>A0ABC8REN3</accession>
<dbReference type="InterPro" id="IPR002156">
    <property type="entry name" value="RNaseH_domain"/>
</dbReference>
<dbReference type="EMBL" id="CAUOFW020001280">
    <property type="protein sequence ID" value="CAK9143095.1"/>
    <property type="molecule type" value="Genomic_DNA"/>
</dbReference>
<proteinExistence type="predicted"/>
<evidence type="ECO:0000313" key="2">
    <source>
        <dbReference type="EMBL" id="CAK9143095.1"/>
    </source>
</evidence>
<name>A0ABC8REN3_9AQUA</name>
<dbReference type="Proteomes" id="UP001642360">
    <property type="component" value="Unassembled WGS sequence"/>
</dbReference>